<dbReference type="Pfam" id="PF00271">
    <property type="entry name" value="Helicase_C"/>
    <property type="match status" value="1"/>
</dbReference>
<keyword evidence="1 6" id="KW-0547">Nucleotide-binding</keyword>
<keyword evidence="4 6" id="KW-0067">ATP-binding</keyword>
<evidence type="ECO:0000256" key="6">
    <source>
        <dbReference type="RuleBase" id="RU000492"/>
    </source>
</evidence>
<dbReference type="InterPro" id="IPR014001">
    <property type="entry name" value="Helicase_ATP-bd"/>
</dbReference>
<dbReference type="FunCoup" id="A0A1Y2BNP9">
    <property type="interactions" value="178"/>
</dbReference>
<accession>A0A1Y2BNP9</accession>
<dbReference type="GO" id="GO:0003724">
    <property type="term" value="F:RNA helicase activity"/>
    <property type="evidence" value="ECO:0007669"/>
    <property type="project" value="UniProtKB-EC"/>
</dbReference>
<dbReference type="InParanoid" id="A0A1Y2BNP9"/>
<dbReference type="GO" id="GO:0016787">
    <property type="term" value="F:hydrolase activity"/>
    <property type="evidence" value="ECO:0007669"/>
    <property type="project" value="UniProtKB-KW"/>
</dbReference>
<dbReference type="EMBL" id="MCFC01000001">
    <property type="protein sequence ID" value="ORY35775.1"/>
    <property type="molecule type" value="Genomic_DNA"/>
</dbReference>
<dbReference type="Pfam" id="PF00270">
    <property type="entry name" value="DEAD"/>
    <property type="match status" value="1"/>
</dbReference>
<dbReference type="CDD" id="cd18787">
    <property type="entry name" value="SF2_C_DEAD"/>
    <property type="match status" value="1"/>
</dbReference>
<feature type="compositionally biased region" description="Gly residues" evidence="8">
    <location>
        <begin position="551"/>
        <end position="562"/>
    </location>
</feature>
<feature type="domain" description="Helicase C-terminal" evidence="10">
    <location>
        <begin position="296"/>
        <end position="452"/>
    </location>
</feature>
<proteinExistence type="inferred from homology"/>
<evidence type="ECO:0000259" key="9">
    <source>
        <dbReference type="PROSITE" id="PS51192"/>
    </source>
</evidence>
<evidence type="ECO:0000259" key="10">
    <source>
        <dbReference type="PROSITE" id="PS51194"/>
    </source>
</evidence>
<keyword evidence="2 6" id="KW-0378">Hydrolase</keyword>
<dbReference type="Proteomes" id="UP000193986">
    <property type="component" value="Unassembled WGS sequence"/>
</dbReference>
<evidence type="ECO:0000256" key="1">
    <source>
        <dbReference type="ARBA" id="ARBA00022741"/>
    </source>
</evidence>
<evidence type="ECO:0000256" key="4">
    <source>
        <dbReference type="ARBA" id="ARBA00022840"/>
    </source>
</evidence>
<evidence type="ECO:0000256" key="7">
    <source>
        <dbReference type="RuleBase" id="RU365068"/>
    </source>
</evidence>
<gene>
    <name evidence="11" type="ORF">BCR39DRAFT_502983</name>
</gene>
<feature type="domain" description="Helicase ATP-binding" evidence="9">
    <location>
        <begin position="85"/>
        <end position="269"/>
    </location>
</feature>
<dbReference type="GO" id="GO:0003723">
    <property type="term" value="F:RNA binding"/>
    <property type="evidence" value="ECO:0007669"/>
    <property type="project" value="UniProtKB-UniRule"/>
</dbReference>
<feature type="region of interest" description="Disordered" evidence="8">
    <location>
        <begin position="1"/>
        <end position="59"/>
    </location>
</feature>
<comment type="similarity">
    <text evidence="6">Belongs to the DEAD box helicase family.</text>
</comment>
<evidence type="ECO:0000256" key="8">
    <source>
        <dbReference type="SAM" id="MobiDB-lite"/>
    </source>
</evidence>
<dbReference type="PROSITE" id="PS00039">
    <property type="entry name" value="DEAD_ATP_HELICASE"/>
    <property type="match status" value="1"/>
</dbReference>
<evidence type="ECO:0000256" key="3">
    <source>
        <dbReference type="ARBA" id="ARBA00022806"/>
    </source>
</evidence>
<dbReference type="SMART" id="SM00490">
    <property type="entry name" value="HELICc"/>
    <property type="match status" value="1"/>
</dbReference>
<organism evidence="11 12">
    <name type="scientific">Naematelia encephala</name>
    <dbReference type="NCBI Taxonomy" id="71784"/>
    <lineage>
        <taxon>Eukaryota</taxon>
        <taxon>Fungi</taxon>
        <taxon>Dikarya</taxon>
        <taxon>Basidiomycota</taxon>
        <taxon>Agaricomycotina</taxon>
        <taxon>Tremellomycetes</taxon>
        <taxon>Tremellales</taxon>
        <taxon>Naemateliaceae</taxon>
        <taxon>Naematelia</taxon>
    </lineage>
</organism>
<dbReference type="STRING" id="71784.A0A1Y2BNP9"/>
<dbReference type="InterPro" id="IPR027417">
    <property type="entry name" value="P-loop_NTPase"/>
</dbReference>
<dbReference type="GO" id="GO:0005524">
    <property type="term" value="F:ATP binding"/>
    <property type="evidence" value="ECO:0007669"/>
    <property type="project" value="UniProtKB-UniRule"/>
</dbReference>
<dbReference type="InterPro" id="IPR011545">
    <property type="entry name" value="DEAD/DEAH_box_helicase_dom"/>
</dbReference>
<dbReference type="EC" id="3.6.4.13" evidence="7"/>
<comment type="catalytic activity">
    <reaction evidence="7">
        <text>ATP + H2O = ADP + phosphate + H(+)</text>
        <dbReference type="Rhea" id="RHEA:13065"/>
        <dbReference type="ChEBI" id="CHEBI:15377"/>
        <dbReference type="ChEBI" id="CHEBI:15378"/>
        <dbReference type="ChEBI" id="CHEBI:30616"/>
        <dbReference type="ChEBI" id="CHEBI:43474"/>
        <dbReference type="ChEBI" id="CHEBI:456216"/>
        <dbReference type="EC" id="3.6.4.13"/>
    </reaction>
</comment>
<dbReference type="AlphaFoldDB" id="A0A1Y2BNP9"/>
<evidence type="ECO:0000256" key="5">
    <source>
        <dbReference type="ARBA" id="ARBA00022884"/>
    </source>
</evidence>
<keyword evidence="12" id="KW-1185">Reference proteome</keyword>
<dbReference type="CDD" id="cd17964">
    <property type="entry name" value="DEADc_MSS116"/>
    <property type="match status" value="1"/>
</dbReference>
<dbReference type="SUPFAM" id="SSF52540">
    <property type="entry name" value="P-loop containing nucleoside triphosphate hydrolases"/>
    <property type="match status" value="2"/>
</dbReference>
<dbReference type="PANTHER" id="PTHR24031">
    <property type="entry name" value="RNA HELICASE"/>
    <property type="match status" value="1"/>
</dbReference>
<comment type="caution">
    <text evidence="11">The sequence shown here is derived from an EMBL/GenBank/DDBJ whole genome shotgun (WGS) entry which is preliminary data.</text>
</comment>
<dbReference type="SMART" id="SM00487">
    <property type="entry name" value="DEXDc"/>
    <property type="match status" value="1"/>
</dbReference>
<evidence type="ECO:0000313" key="11">
    <source>
        <dbReference type="EMBL" id="ORY35775.1"/>
    </source>
</evidence>
<comment type="domain">
    <text evidence="7">The Q motif is unique to and characteristic of the DEAD box family of RNA helicases and controls ATP binding and hydrolysis.</text>
</comment>
<dbReference type="OrthoDB" id="193716at2759"/>
<dbReference type="Gene3D" id="3.40.50.300">
    <property type="entry name" value="P-loop containing nucleotide triphosphate hydrolases"/>
    <property type="match status" value="2"/>
</dbReference>
<feature type="region of interest" description="Disordered" evidence="8">
    <location>
        <begin position="551"/>
        <end position="618"/>
    </location>
</feature>
<evidence type="ECO:0000313" key="12">
    <source>
        <dbReference type="Proteomes" id="UP000193986"/>
    </source>
</evidence>
<keyword evidence="5 7" id="KW-0694">RNA-binding</keyword>
<protein>
    <recommendedName>
        <fullName evidence="7">ATP-dependent RNA helicase</fullName>
        <ecNumber evidence="7">3.6.4.13</ecNumber>
    </recommendedName>
</protein>
<dbReference type="InterPro" id="IPR000629">
    <property type="entry name" value="RNA-helicase_DEAD-box_CS"/>
</dbReference>
<feature type="compositionally biased region" description="Polar residues" evidence="8">
    <location>
        <begin position="29"/>
        <end position="46"/>
    </location>
</feature>
<feature type="compositionally biased region" description="Basic residues" evidence="8">
    <location>
        <begin position="8"/>
        <end position="20"/>
    </location>
</feature>
<feature type="compositionally biased region" description="Gly residues" evidence="8">
    <location>
        <begin position="571"/>
        <end position="611"/>
    </location>
</feature>
<dbReference type="PROSITE" id="PS51192">
    <property type="entry name" value="HELICASE_ATP_BIND_1"/>
    <property type="match status" value="1"/>
</dbReference>
<dbReference type="InterPro" id="IPR001650">
    <property type="entry name" value="Helicase_C-like"/>
</dbReference>
<reference evidence="11 12" key="1">
    <citation type="submission" date="2016-07" db="EMBL/GenBank/DDBJ databases">
        <title>Pervasive Adenine N6-methylation of Active Genes in Fungi.</title>
        <authorList>
            <consortium name="DOE Joint Genome Institute"/>
            <person name="Mondo S.J."/>
            <person name="Dannebaum R.O."/>
            <person name="Kuo R.C."/>
            <person name="Labutti K."/>
            <person name="Haridas S."/>
            <person name="Kuo A."/>
            <person name="Salamov A."/>
            <person name="Ahrendt S.R."/>
            <person name="Lipzen A."/>
            <person name="Sullivan W."/>
            <person name="Andreopoulos W.B."/>
            <person name="Clum A."/>
            <person name="Lindquist E."/>
            <person name="Daum C."/>
            <person name="Ramamoorthy G.K."/>
            <person name="Gryganskyi A."/>
            <person name="Culley D."/>
            <person name="Magnuson J.K."/>
            <person name="James T.Y."/>
            <person name="O'Malley M.A."/>
            <person name="Stajich J.E."/>
            <person name="Spatafora J.W."/>
            <person name="Visel A."/>
            <person name="Grigoriev I.V."/>
        </authorList>
    </citation>
    <scope>NUCLEOTIDE SEQUENCE [LARGE SCALE GENOMIC DNA]</scope>
    <source>
        <strain evidence="11 12">68-887.2</strain>
    </source>
</reference>
<sequence length="618" mass="65878">MSVSTRGRGGRGRPRPRKAHPPVLAAPLQHSSSAFSSGPTPTSSGVMTPAEPETRQRFSDFPGLSQDLLRTLPFEFCTDVQAATLPTILAKHDLLAQAKTGTGKTLAFLIPSIQRLLSAPMPDQSHTSILVLSPTRELAQQIGVAAETLLGEKGKGKYGVRCVVGGTNMDRDMRDLRSQRADVLVATPGRLVDLIQNGNLGPRFAQLRTLVLDEADRLLDQGFRTDLLKILGALPDRAAVPRQTLLFSATIPKEVHSIASLALNKDYKFITTLTEADVNTHEHVVQESLVVPSRDILPATFEALKREQQHTEARGGFKVMVFLPTARATAFFHDVFAALPITYPVWEIHSRMSQSKREKATEAFRQTSTGVLFSSDVTARGIDVKGVTAVLQVGLPMNSEQYIHRLGRTARAGAEGHGILILGDFEDHFLRDKTIADLSLKSYPDLSVNDLATSRVVIEKAVDSVPIEAKAQAYQAWLGYYNSCLRMLKWTQADLVKNANEYARSSLRYDDGSGMGSEWKPPGLLAKTVGKMGLKGVPGLNVVRELPGAAAGGGRGGGGIGGHTNSSFRGPGTGGGGGDGRSGGMNGGRGGRGGRGGGGRGGGRGGRGGGFRPTSSHD</sequence>
<keyword evidence="3 6" id="KW-0347">Helicase</keyword>
<comment type="function">
    <text evidence="7">RNA helicase.</text>
</comment>
<name>A0A1Y2BNP9_9TREE</name>
<evidence type="ECO:0000256" key="2">
    <source>
        <dbReference type="ARBA" id="ARBA00022801"/>
    </source>
</evidence>
<dbReference type="PROSITE" id="PS51194">
    <property type="entry name" value="HELICASE_CTER"/>
    <property type="match status" value="1"/>
</dbReference>